<name>A0A9P7RTP6_9AGAR</name>
<evidence type="ECO:0000313" key="4">
    <source>
        <dbReference type="Proteomes" id="UP001049176"/>
    </source>
</evidence>
<dbReference type="InterPro" id="IPR048781">
    <property type="entry name" value="Sos7_CC"/>
</dbReference>
<dbReference type="GO" id="GO:0051315">
    <property type="term" value="P:attachment of mitotic spindle microtubules to kinetochore"/>
    <property type="evidence" value="ECO:0007669"/>
    <property type="project" value="TreeGrafter"/>
</dbReference>
<dbReference type="KEGG" id="more:E1B28_011184"/>
<evidence type="ECO:0000313" key="3">
    <source>
        <dbReference type="EMBL" id="KAG7089505.1"/>
    </source>
</evidence>
<dbReference type="GO" id="GO:0000776">
    <property type="term" value="C:kinetochore"/>
    <property type="evidence" value="ECO:0007669"/>
    <property type="project" value="InterPro"/>
</dbReference>
<sequence>MDQEKDHCNTAETVRNSFESSNLYISHYASSFNSHKLDQEDVDIDEVDRKDPAIIAMEVDSQLTYLRRLKFQFVEQNAKDKYVKSIVSDIDHAPLVTDEDNKQVKLRNDERKAALTQAKSRLGEVQNDVKTLAPLVEEDYLKVKKATEKAAELRQKIIDARLALSRLRQMHLHPRLTIKTADQKLADQVVEMQEITDEIETVSQKVQEVKERLKGGALEMENLRVKRAEAEKTMKMATVDEDDSILVPLCDWFTASLALHRSMQNLEDMEIISQNEIRLQYRVDNPRTREALVTITLIFVPDSRQLASADVAGLDELGVDPGDVIDAHIQTNNVQGLISAVLSRARGGV</sequence>
<dbReference type="GeneID" id="66080259"/>
<evidence type="ECO:0000259" key="2">
    <source>
        <dbReference type="Pfam" id="PF20882"/>
    </source>
</evidence>
<keyword evidence="4" id="KW-1185">Reference proteome</keyword>
<feature type="domain" description="Kinetochore protein Sos7 coiled-coil" evidence="2">
    <location>
        <begin position="65"/>
        <end position="140"/>
    </location>
</feature>
<comment type="caution">
    <text evidence="3">The sequence shown here is derived from an EMBL/GenBank/DDBJ whole genome shotgun (WGS) entry which is preliminary data.</text>
</comment>
<dbReference type="RefSeq" id="XP_043005975.1">
    <property type="nucleotide sequence ID" value="XM_043156190.1"/>
</dbReference>
<keyword evidence="1" id="KW-0175">Coiled coil</keyword>
<dbReference type="OrthoDB" id="18959at2759"/>
<dbReference type="AlphaFoldDB" id="A0A9P7RTP6"/>
<dbReference type="PANTHER" id="PTHR37329">
    <property type="entry name" value="KINETOCHORE PROTEIN SOS7"/>
    <property type="match status" value="1"/>
</dbReference>
<dbReference type="PANTHER" id="PTHR37329:SF1">
    <property type="entry name" value="KINETOCHORE PROTEIN SOS7"/>
    <property type="match status" value="1"/>
</dbReference>
<dbReference type="EMBL" id="CM032187">
    <property type="protein sequence ID" value="KAG7089505.1"/>
    <property type="molecule type" value="Genomic_DNA"/>
</dbReference>
<dbReference type="InterPro" id="IPR037475">
    <property type="entry name" value="Sos7"/>
</dbReference>
<organism evidence="3 4">
    <name type="scientific">Marasmius oreades</name>
    <name type="common">fairy-ring Marasmius</name>
    <dbReference type="NCBI Taxonomy" id="181124"/>
    <lineage>
        <taxon>Eukaryota</taxon>
        <taxon>Fungi</taxon>
        <taxon>Dikarya</taxon>
        <taxon>Basidiomycota</taxon>
        <taxon>Agaricomycotina</taxon>
        <taxon>Agaricomycetes</taxon>
        <taxon>Agaricomycetidae</taxon>
        <taxon>Agaricales</taxon>
        <taxon>Marasmiineae</taxon>
        <taxon>Marasmiaceae</taxon>
        <taxon>Marasmius</taxon>
    </lineage>
</organism>
<protein>
    <recommendedName>
        <fullName evidence="2">Kinetochore protein Sos7 coiled-coil domain-containing protein</fullName>
    </recommendedName>
</protein>
<dbReference type="GO" id="GO:0034501">
    <property type="term" value="P:protein localization to kinetochore"/>
    <property type="evidence" value="ECO:0007669"/>
    <property type="project" value="InterPro"/>
</dbReference>
<dbReference type="Pfam" id="PF20882">
    <property type="entry name" value="Sos7"/>
    <property type="match status" value="1"/>
</dbReference>
<dbReference type="Proteomes" id="UP001049176">
    <property type="component" value="Chromosome 7"/>
</dbReference>
<proteinExistence type="predicted"/>
<gene>
    <name evidence="3" type="ORF">E1B28_011184</name>
</gene>
<accession>A0A9P7RTP6</accession>
<evidence type="ECO:0000256" key="1">
    <source>
        <dbReference type="SAM" id="Coils"/>
    </source>
</evidence>
<reference evidence="3" key="1">
    <citation type="journal article" date="2021" name="Genome Biol. Evol.">
        <title>The assembled and annotated genome of the fairy-ring fungus Marasmius oreades.</title>
        <authorList>
            <person name="Hiltunen M."/>
            <person name="Ament-Velasquez S.L."/>
            <person name="Johannesson H."/>
        </authorList>
    </citation>
    <scope>NUCLEOTIDE SEQUENCE</scope>
    <source>
        <strain evidence="3">03SP1</strain>
    </source>
</reference>
<feature type="coiled-coil region" evidence="1">
    <location>
        <begin position="136"/>
        <end position="240"/>
    </location>
</feature>